<gene>
    <name evidence="1" type="ORF">DPMN_171630</name>
</gene>
<name>A0A9D4IDX2_DREPO</name>
<protein>
    <submittedName>
        <fullName evidence="1">Uncharacterized protein</fullName>
    </submittedName>
</protein>
<dbReference type="EMBL" id="JAIWYP010000009">
    <property type="protein sequence ID" value="KAH3770345.1"/>
    <property type="molecule type" value="Genomic_DNA"/>
</dbReference>
<comment type="caution">
    <text evidence="1">The sequence shown here is derived from an EMBL/GenBank/DDBJ whole genome shotgun (WGS) entry which is preliminary data.</text>
</comment>
<evidence type="ECO:0000313" key="1">
    <source>
        <dbReference type="EMBL" id="KAH3770345.1"/>
    </source>
</evidence>
<dbReference type="AlphaFoldDB" id="A0A9D4IDX2"/>
<proteinExistence type="predicted"/>
<organism evidence="1 2">
    <name type="scientific">Dreissena polymorpha</name>
    <name type="common">Zebra mussel</name>
    <name type="synonym">Mytilus polymorpha</name>
    <dbReference type="NCBI Taxonomy" id="45954"/>
    <lineage>
        <taxon>Eukaryota</taxon>
        <taxon>Metazoa</taxon>
        <taxon>Spiralia</taxon>
        <taxon>Lophotrochozoa</taxon>
        <taxon>Mollusca</taxon>
        <taxon>Bivalvia</taxon>
        <taxon>Autobranchia</taxon>
        <taxon>Heteroconchia</taxon>
        <taxon>Euheterodonta</taxon>
        <taxon>Imparidentia</taxon>
        <taxon>Neoheterodontei</taxon>
        <taxon>Myida</taxon>
        <taxon>Dreissenoidea</taxon>
        <taxon>Dreissenidae</taxon>
        <taxon>Dreissena</taxon>
    </lineage>
</organism>
<keyword evidence="2" id="KW-1185">Reference proteome</keyword>
<dbReference type="Proteomes" id="UP000828390">
    <property type="component" value="Unassembled WGS sequence"/>
</dbReference>
<reference evidence="1" key="2">
    <citation type="submission" date="2020-11" db="EMBL/GenBank/DDBJ databases">
        <authorList>
            <person name="McCartney M.A."/>
            <person name="Auch B."/>
            <person name="Kono T."/>
            <person name="Mallez S."/>
            <person name="Becker A."/>
            <person name="Gohl D.M."/>
            <person name="Silverstein K.A.T."/>
            <person name="Koren S."/>
            <person name="Bechman K.B."/>
            <person name="Herman A."/>
            <person name="Abrahante J.E."/>
            <person name="Garbe J."/>
        </authorList>
    </citation>
    <scope>NUCLEOTIDE SEQUENCE</scope>
    <source>
        <strain evidence="1">Duluth1</strain>
        <tissue evidence="1">Whole animal</tissue>
    </source>
</reference>
<sequence>MPDGGYPQCSSFQIPTHTDLLTYFVTGKQTNRLTGVRKDVSGRRLTIIYDRQPN</sequence>
<reference evidence="1" key="1">
    <citation type="journal article" date="2019" name="bioRxiv">
        <title>The Genome of the Zebra Mussel, Dreissena polymorpha: A Resource for Invasive Species Research.</title>
        <authorList>
            <person name="McCartney M.A."/>
            <person name="Auch B."/>
            <person name="Kono T."/>
            <person name="Mallez S."/>
            <person name="Zhang Y."/>
            <person name="Obille A."/>
            <person name="Becker A."/>
            <person name="Abrahante J.E."/>
            <person name="Garbe J."/>
            <person name="Badalamenti J.P."/>
            <person name="Herman A."/>
            <person name="Mangelson H."/>
            <person name="Liachko I."/>
            <person name="Sullivan S."/>
            <person name="Sone E.D."/>
            <person name="Koren S."/>
            <person name="Silverstein K.A.T."/>
            <person name="Beckman K.B."/>
            <person name="Gohl D.M."/>
        </authorList>
    </citation>
    <scope>NUCLEOTIDE SEQUENCE</scope>
    <source>
        <strain evidence="1">Duluth1</strain>
        <tissue evidence="1">Whole animal</tissue>
    </source>
</reference>
<evidence type="ECO:0000313" key="2">
    <source>
        <dbReference type="Proteomes" id="UP000828390"/>
    </source>
</evidence>
<accession>A0A9D4IDX2</accession>